<proteinExistence type="predicted"/>
<evidence type="ECO:0000313" key="2">
    <source>
        <dbReference type="EMBL" id="KAG9252867.1"/>
    </source>
</evidence>
<sequence>MNGAWPNLIIVRDTSAISHLPRAVEVVELRTARHSLPSSSRQGRRPPRRSAVASRKLAMTRKPCWRLIIIIHCGCGTQLQTRRPRGNSLVRVMFYQLVSALWLDETRCLLHGNCPYLILWWNPIAEWRDWRLEARLRLKAQNVGCIVGIHSAANWDREWLPTRALQWPLQGTGPGN</sequence>
<dbReference type="Proteomes" id="UP000887229">
    <property type="component" value="Unassembled WGS sequence"/>
</dbReference>
<dbReference type="RefSeq" id="XP_046116791.1">
    <property type="nucleotide sequence ID" value="XM_046263790.1"/>
</dbReference>
<evidence type="ECO:0000256" key="1">
    <source>
        <dbReference type="SAM" id="MobiDB-lite"/>
    </source>
</evidence>
<gene>
    <name evidence="2" type="ORF">F5Z01DRAFT_659663</name>
</gene>
<name>A0A9P8CN75_9HYPO</name>
<comment type="caution">
    <text evidence="2">The sequence shown here is derived from an EMBL/GenBank/DDBJ whole genome shotgun (WGS) entry which is preliminary data.</text>
</comment>
<dbReference type="EMBL" id="MU251260">
    <property type="protein sequence ID" value="KAG9252867.1"/>
    <property type="molecule type" value="Genomic_DNA"/>
</dbReference>
<organism evidence="2 3">
    <name type="scientific">Emericellopsis atlantica</name>
    <dbReference type="NCBI Taxonomy" id="2614577"/>
    <lineage>
        <taxon>Eukaryota</taxon>
        <taxon>Fungi</taxon>
        <taxon>Dikarya</taxon>
        <taxon>Ascomycota</taxon>
        <taxon>Pezizomycotina</taxon>
        <taxon>Sordariomycetes</taxon>
        <taxon>Hypocreomycetidae</taxon>
        <taxon>Hypocreales</taxon>
        <taxon>Bionectriaceae</taxon>
        <taxon>Emericellopsis</taxon>
    </lineage>
</organism>
<protein>
    <submittedName>
        <fullName evidence="2">Uncharacterized protein</fullName>
    </submittedName>
</protein>
<accession>A0A9P8CN75</accession>
<dbReference type="AlphaFoldDB" id="A0A9P8CN75"/>
<keyword evidence="3" id="KW-1185">Reference proteome</keyword>
<dbReference type="GeneID" id="70294693"/>
<feature type="region of interest" description="Disordered" evidence="1">
    <location>
        <begin position="35"/>
        <end position="55"/>
    </location>
</feature>
<evidence type="ECO:0000313" key="3">
    <source>
        <dbReference type="Proteomes" id="UP000887229"/>
    </source>
</evidence>
<reference evidence="2" key="1">
    <citation type="journal article" date="2021" name="IMA Fungus">
        <title>Genomic characterization of three marine fungi, including Emericellopsis atlantica sp. nov. with signatures of a generalist lifestyle and marine biomass degradation.</title>
        <authorList>
            <person name="Hagestad O.C."/>
            <person name="Hou L."/>
            <person name="Andersen J.H."/>
            <person name="Hansen E.H."/>
            <person name="Altermark B."/>
            <person name="Li C."/>
            <person name="Kuhnert E."/>
            <person name="Cox R.J."/>
            <person name="Crous P.W."/>
            <person name="Spatafora J.W."/>
            <person name="Lail K."/>
            <person name="Amirebrahimi M."/>
            <person name="Lipzen A."/>
            <person name="Pangilinan J."/>
            <person name="Andreopoulos W."/>
            <person name="Hayes R.D."/>
            <person name="Ng V."/>
            <person name="Grigoriev I.V."/>
            <person name="Jackson S.A."/>
            <person name="Sutton T.D.S."/>
            <person name="Dobson A.D.W."/>
            <person name="Rama T."/>
        </authorList>
    </citation>
    <scope>NUCLEOTIDE SEQUENCE</scope>
    <source>
        <strain evidence="2">TS7</strain>
    </source>
</reference>